<protein>
    <submittedName>
        <fullName evidence="3">Alpha/beta fold family hydrolase</fullName>
    </submittedName>
</protein>
<evidence type="ECO:0000313" key="4">
    <source>
        <dbReference type="Proteomes" id="UP000024942"/>
    </source>
</evidence>
<dbReference type="EMBL" id="ARYL01000010">
    <property type="protein sequence ID" value="KDA02956.1"/>
    <property type="molecule type" value="Genomic_DNA"/>
</dbReference>
<dbReference type="PATRIC" id="fig|1280953.3.peg.1703"/>
<proteinExistence type="predicted"/>
<reference evidence="3 4" key="1">
    <citation type="journal article" date="2014" name="Antonie Van Leeuwenhoek">
        <title>Hyphomonas beringensis sp. nov. and Hyphomonas chukchiensis sp. nov., isolated from surface seawater of the Bering Sea and Chukchi Sea.</title>
        <authorList>
            <person name="Li C."/>
            <person name="Lai Q."/>
            <person name="Li G."/>
            <person name="Dong C."/>
            <person name="Wang J."/>
            <person name="Liao Y."/>
            <person name="Shao Z."/>
        </authorList>
    </citation>
    <scope>NUCLEOTIDE SEQUENCE [LARGE SCALE GENOMIC DNA]</scope>
    <source>
        <strain evidence="3 4">SCH89</strain>
    </source>
</reference>
<dbReference type="PANTHER" id="PTHR43798">
    <property type="entry name" value="MONOACYLGLYCEROL LIPASE"/>
    <property type="match status" value="1"/>
</dbReference>
<dbReference type="SUPFAM" id="SSF53474">
    <property type="entry name" value="alpha/beta-Hydrolases"/>
    <property type="match status" value="1"/>
</dbReference>
<evidence type="ECO:0000313" key="3">
    <source>
        <dbReference type="EMBL" id="KDA02956.1"/>
    </source>
</evidence>
<gene>
    <name evidence="3" type="ORF">HOC_08422</name>
</gene>
<evidence type="ECO:0000256" key="1">
    <source>
        <dbReference type="SAM" id="SignalP"/>
    </source>
</evidence>
<comment type="caution">
    <text evidence="3">The sequence shown here is derived from an EMBL/GenBank/DDBJ whole genome shotgun (WGS) entry which is preliminary data.</text>
</comment>
<name>A0A059G829_9PROT</name>
<dbReference type="InterPro" id="IPR000073">
    <property type="entry name" value="AB_hydrolase_1"/>
</dbReference>
<dbReference type="OrthoDB" id="9779853at2"/>
<feature type="chain" id="PRO_5001578038" evidence="1">
    <location>
        <begin position="22"/>
        <end position="278"/>
    </location>
</feature>
<dbReference type="GO" id="GO:0016787">
    <property type="term" value="F:hydrolase activity"/>
    <property type="evidence" value="ECO:0007669"/>
    <property type="project" value="UniProtKB-KW"/>
</dbReference>
<keyword evidence="1" id="KW-0732">Signal</keyword>
<dbReference type="Proteomes" id="UP000024942">
    <property type="component" value="Unassembled WGS sequence"/>
</dbReference>
<dbReference type="Pfam" id="PF00561">
    <property type="entry name" value="Abhydrolase_1"/>
    <property type="match status" value="1"/>
</dbReference>
<keyword evidence="4" id="KW-1185">Reference proteome</keyword>
<accession>A0A059G829</accession>
<dbReference type="eggNOG" id="COG0596">
    <property type="taxonomic scope" value="Bacteria"/>
</dbReference>
<feature type="domain" description="AB hydrolase-1" evidence="2">
    <location>
        <begin position="47"/>
        <end position="135"/>
    </location>
</feature>
<keyword evidence="3" id="KW-0378">Hydrolase</keyword>
<dbReference type="AlphaFoldDB" id="A0A059G829"/>
<evidence type="ECO:0000259" key="2">
    <source>
        <dbReference type="Pfam" id="PF00561"/>
    </source>
</evidence>
<sequence length="278" mass="28903">MIRFAALAFALALLPFATARAEEAPTMHTYESFDGTQISYQALGTGPLVILLHGFTANADLNYFQPGIARKIADAGYHVVAPDLRGHGASPYTAAPEDWPGDAVARDQIALVAHLGEDPYATVGYSMGAISALRWHLLSRNTGRMALGGIGDSAADEFNTDRITGFRAAILEALAGEDTPGAKGMLARAKATGGTLEGYLGALSARTYTPADLLATFDVPTLILTGDEDLDNGSGPGLAALIPGATYHGLTGTHVGAVVDPELPRAVIAFLDEGRPAE</sequence>
<dbReference type="InterPro" id="IPR050266">
    <property type="entry name" value="AB_hydrolase_sf"/>
</dbReference>
<dbReference type="GO" id="GO:0016020">
    <property type="term" value="C:membrane"/>
    <property type="evidence" value="ECO:0007669"/>
    <property type="project" value="TreeGrafter"/>
</dbReference>
<dbReference type="RefSeq" id="WP_084146218.1">
    <property type="nucleotide sequence ID" value="NZ_ARYL01000010.1"/>
</dbReference>
<dbReference type="Gene3D" id="3.40.50.1820">
    <property type="entry name" value="alpha/beta hydrolase"/>
    <property type="match status" value="1"/>
</dbReference>
<organism evidence="3 4">
    <name type="scientific">Hyphomonas oceanitis SCH89</name>
    <dbReference type="NCBI Taxonomy" id="1280953"/>
    <lineage>
        <taxon>Bacteria</taxon>
        <taxon>Pseudomonadati</taxon>
        <taxon>Pseudomonadota</taxon>
        <taxon>Alphaproteobacteria</taxon>
        <taxon>Hyphomonadales</taxon>
        <taxon>Hyphomonadaceae</taxon>
        <taxon>Hyphomonas</taxon>
    </lineage>
</organism>
<feature type="signal peptide" evidence="1">
    <location>
        <begin position="1"/>
        <end position="21"/>
    </location>
</feature>
<dbReference type="STRING" id="1280953.HOC_08422"/>
<dbReference type="InterPro" id="IPR029058">
    <property type="entry name" value="AB_hydrolase_fold"/>
</dbReference>
<dbReference type="PANTHER" id="PTHR43798:SF33">
    <property type="entry name" value="HYDROLASE, PUTATIVE (AFU_ORTHOLOGUE AFUA_2G14860)-RELATED"/>
    <property type="match status" value="1"/>
</dbReference>